<dbReference type="PROSITE" id="PS50005">
    <property type="entry name" value="TPR"/>
    <property type="match status" value="2"/>
</dbReference>
<reference evidence="2" key="1">
    <citation type="submission" date="2018-06" db="EMBL/GenBank/DDBJ databases">
        <authorList>
            <person name="Zhirakovskaya E."/>
        </authorList>
    </citation>
    <scope>NUCLEOTIDE SEQUENCE</scope>
</reference>
<dbReference type="PANTHER" id="PTHR44809:SF1">
    <property type="entry name" value="PROTEIN O-MANNOSYL-TRANSFERASE TMTC1"/>
    <property type="match status" value="1"/>
</dbReference>
<dbReference type="Gene3D" id="1.25.40.10">
    <property type="entry name" value="Tetratricopeptide repeat domain"/>
    <property type="match status" value="1"/>
</dbReference>
<feature type="region of interest" description="Disordered" evidence="1">
    <location>
        <begin position="370"/>
        <end position="396"/>
    </location>
</feature>
<evidence type="ECO:0008006" key="3">
    <source>
        <dbReference type="Google" id="ProtNLM"/>
    </source>
</evidence>
<dbReference type="PANTHER" id="PTHR44809">
    <property type="match status" value="1"/>
</dbReference>
<dbReference type="SUPFAM" id="SSF48452">
    <property type="entry name" value="TPR-like"/>
    <property type="match status" value="1"/>
</dbReference>
<dbReference type="InterPro" id="IPR011990">
    <property type="entry name" value="TPR-like_helical_dom_sf"/>
</dbReference>
<proteinExistence type="predicted"/>
<dbReference type="AlphaFoldDB" id="A0A3B1DTL6"/>
<evidence type="ECO:0000313" key="2">
    <source>
        <dbReference type="EMBL" id="VAX38470.1"/>
    </source>
</evidence>
<dbReference type="InterPro" id="IPR052943">
    <property type="entry name" value="TMTC_O-mannosyl-trnsfr"/>
</dbReference>
<dbReference type="EMBL" id="UOGL01000209">
    <property type="protein sequence ID" value="VAX38470.1"/>
    <property type="molecule type" value="Genomic_DNA"/>
</dbReference>
<feature type="compositionally biased region" description="Polar residues" evidence="1">
    <location>
        <begin position="248"/>
        <end position="265"/>
    </location>
</feature>
<dbReference type="SMART" id="SM00028">
    <property type="entry name" value="TPR"/>
    <property type="match status" value="3"/>
</dbReference>
<feature type="region of interest" description="Disordered" evidence="1">
    <location>
        <begin position="248"/>
        <end position="312"/>
    </location>
</feature>
<organism evidence="2">
    <name type="scientific">hydrothermal vent metagenome</name>
    <dbReference type="NCBI Taxonomy" id="652676"/>
    <lineage>
        <taxon>unclassified sequences</taxon>
        <taxon>metagenomes</taxon>
        <taxon>ecological metagenomes</taxon>
    </lineage>
</organism>
<dbReference type="InterPro" id="IPR019734">
    <property type="entry name" value="TPR_rpt"/>
</dbReference>
<accession>A0A3B1DTL6</accession>
<name>A0A3B1DTL6_9ZZZZ</name>
<sequence>MPISKTSLFTSFLITKQPLRKTICQMAVVGLLLGISGCVTPGDGAMGKVWQQVKSPFVNSSLAFMKKKKDPNKLKLSYARWQEEIGNMVEARKAYENVEKVNPRSVDAIVGLARIDQLAGRNYQAQKGYQKALRISPNSPQALDAMGQFYASQQRWDDAVDSLNKAMLAGPGEPLYQFHLAVAKAKQGDIQGALPLFTRTVGEAEGHYNVGRILTSEGKISEAKRQFQLALMKKPSLVDAQKMIQKLQSQNPNNTQLARSTQYNESQHHESQYNRTQNRQVSLGSTNWEQKQSQAAYQPSHNNRGYQHRGYQQGRELSAPDIRPGNQYPAIQPASYSGNHAGHSTYPNSFEQANQKIVTPSAFQQRHFSENRTENKNRGGLTSAQSEQLRNQFRSR</sequence>
<gene>
    <name evidence="2" type="ORF">MNBD_PLANCTO02-2979</name>
</gene>
<feature type="compositionally biased region" description="Polar residues" evidence="1">
    <location>
        <begin position="380"/>
        <end position="396"/>
    </location>
</feature>
<protein>
    <recommendedName>
        <fullName evidence="3">Tetratricopeptide repeat protein</fullName>
    </recommendedName>
</protein>
<evidence type="ECO:0000256" key="1">
    <source>
        <dbReference type="SAM" id="MobiDB-lite"/>
    </source>
</evidence>
<feature type="compositionally biased region" description="Polar residues" evidence="1">
    <location>
        <begin position="273"/>
        <end position="305"/>
    </location>
</feature>